<dbReference type="KEGG" id="spsw:Sps_00049"/>
<accession>A0A1S6HIE4</accession>
<protein>
    <submittedName>
        <fullName evidence="2">Uncharacterized protein</fullName>
    </submittedName>
</protein>
<keyword evidence="1" id="KW-0812">Transmembrane</keyword>
<evidence type="ECO:0000313" key="3">
    <source>
        <dbReference type="Proteomes" id="UP000189545"/>
    </source>
</evidence>
<dbReference type="OrthoDB" id="7067631at2"/>
<dbReference type="Proteomes" id="UP000189545">
    <property type="component" value="Chromosome"/>
</dbReference>
<dbReference type="AlphaFoldDB" id="A0A1S6HIE4"/>
<name>A0A1S6HIE4_9GAMM</name>
<dbReference type="RefSeq" id="WP_077750642.1">
    <property type="nucleotide sequence ID" value="NZ_CP014782.1"/>
</dbReference>
<proteinExistence type="predicted"/>
<keyword evidence="1" id="KW-1133">Transmembrane helix</keyword>
<evidence type="ECO:0000313" key="2">
    <source>
        <dbReference type="EMBL" id="AQS35274.1"/>
    </source>
</evidence>
<dbReference type="EMBL" id="CP014782">
    <property type="protein sequence ID" value="AQS35274.1"/>
    <property type="molecule type" value="Genomic_DNA"/>
</dbReference>
<keyword evidence="3" id="KW-1185">Reference proteome</keyword>
<organism evidence="2 3">
    <name type="scientific">Shewanella psychrophila</name>
    <dbReference type="NCBI Taxonomy" id="225848"/>
    <lineage>
        <taxon>Bacteria</taxon>
        <taxon>Pseudomonadati</taxon>
        <taxon>Pseudomonadota</taxon>
        <taxon>Gammaproteobacteria</taxon>
        <taxon>Alteromonadales</taxon>
        <taxon>Shewanellaceae</taxon>
        <taxon>Shewanella</taxon>
    </lineage>
</organism>
<feature type="transmembrane region" description="Helical" evidence="1">
    <location>
        <begin position="86"/>
        <end position="106"/>
    </location>
</feature>
<reference evidence="2 3" key="1">
    <citation type="submission" date="2016-03" db="EMBL/GenBank/DDBJ databases">
        <title>Complete genome sequence of Shewanella psychrophila WP2, a deep sea bacterium isolated from west Pacific sediment.</title>
        <authorList>
            <person name="Xu G."/>
            <person name="Jian H."/>
        </authorList>
    </citation>
    <scope>NUCLEOTIDE SEQUENCE [LARGE SCALE GENOMIC DNA]</scope>
    <source>
        <strain evidence="2 3">WP2</strain>
    </source>
</reference>
<keyword evidence="1" id="KW-0472">Membrane</keyword>
<sequence length="328" mass="38027">MQIILLTILALFLLCMAIFRRLKWKLTTLYFATISSLSIIFITKKYFFPLEPEAVNAMNSVATFFTSMLVYRVACYLLKKIKNSRFNIVITVTLVILVTILSLYTLPRMVYFLAFNEYQNQETSTNNTNPLKLRKIEYRPQSSDVSTDISLSFMLSKSLIPLDILKVSSKRLDTDSIMYFYEHDNTYKSLNISKVVGNSNYLKQLLTEENSEELENLVGVKPLSSDFELLKYLFKFERDDLSFFSSLDDYKLALMSTILKSTFIAINGNILEFKLDKGYQGFQFGESELNTVVRVNVYSNKTIIKLTFNGFTQQEIDFFLSQIELIEQ</sequence>
<feature type="transmembrane region" description="Helical" evidence="1">
    <location>
        <begin position="27"/>
        <end position="43"/>
    </location>
</feature>
<evidence type="ECO:0000256" key="1">
    <source>
        <dbReference type="SAM" id="Phobius"/>
    </source>
</evidence>
<gene>
    <name evidence="2" type="ORF">Sps_00049</name>
</gene>
<feature type="transmembrane region" description="Helical" evidence="1">
    <location>
        <begin position="55"/>
        <end position="74"/>
    </location>
</feature>